<protein>
    <submittedName>
        <fullName evidence="1">Uncharacterized protein</fullName>
    </submittedName>
</protein>
<organism evidence="1 2">
    <name type="scientific">Halostagnicola larsenii XH-48</name>
    <dbReference type="NCBI Taxonomy" id="797299"/>
    <lineage>
        <taxon>Archaea</taxon>
        <taxon>Methanobacteriati</taxon>
        <taxon>Methanobacteriota</taxon>
        <taxon>Stenosarchaea group</taxon>
        <taxon>Halobacteria</taxon>
        <taxon>Halobacteriales</taxon>
        <taxon>Natrialbaceae</taxon>
        <taxon>Halostagnicola</taxon>
    </lineage>
</organism>
<proteinExistence type="predicted"/>
<keyword evidence="2" id="KW-1185">Reference proteome</keyword>
<geneLocation type="plasmid" evidence="1">
    <name>unnamed</name>
</geneLocation>
<dbReference type="AlphaFoldDB" id="W0JW02"/>
<evidence type="ECO:0000313" key="1">
    <source>
        <dbReference type="EMBL" id="AHG01420.1"/>
    </source>
</evidence>
<dbReference type="KEGG" id="hlr:HALLA_03265"/>
<reference evidence="1 2" key="1">
    <citation type="submission" date="2014-01" db="EMBL/GenBank/DDBJ databases">
        <authorList>
            <consortium name="DOE Joint Genome Institute"/>
            <person name="Anderson I."/>
            <person name="Huntemann M."/>
            <person name="Han J."/>
            <person name="Chen A."/>
            <person name="Kyrpides N."/>
            <person name="Mavromatis K."/>
            <person name="Markowitz V."/>
            <person name="Palaniappan K."/>
            <person name="Ivanova N."/>
            <person name="Schaumberg A."/>
            <person name="Pati A."/>
            <person name="Liolios K."/>
            <person name="Nordberg H.P."/>
            <person name="Cantor M.N."/>
            <person name="Hua S.X."/>
            <person name="Woyke T."/>
        </authorList>
    </citation>
    <scope>NUCLEOTIDE SEQUENCE [LARGE SCALE GENOMIC DNA]</scope>
    <source>
        <strain evidence="1 2">XH-48</strain>
        <plasmid evidence="2">1</plasmid>
    </source>
</reference>
<sequence length="39" mass="4092">MGLVGYVSASRRIGFCGFEAIDPIDSALETAWTGTVRSG</sequence>
<gene>
    <name evidence="1" type="ORF">HALLA_03265</name>
</gene>
<dbReference type="EMBL" id="CP007056">
    <property type="protein sequence ID" value="AHG01420.1"/>
    <property type="molecule type" value="Genomic_DNA"/>
</dbReference>
<accession>W0JW02</accession>
<dbReference type="HOGENOM" id="CLU_3302627_0_0_2"/>
<evidence type="ECO:0000313" key="2">
    <source>
        <dbReference type="Proteomes" id="UP000019024"/>
    </source>
</evidence>
<keyword evidence="1" id="KW-0614">Plasmid</keyword>
<dbReference type="Proteomes" id="UP000019024">
    <property type="component" value="Plasmid unnamed"/>
</dbReference>
<name>W0JW02_9EURY</name>